<dbReference type="InterPro" id="IPR052016">
    <property type="entry name" value="Bact_Sigma-Reg"/>
</dbReference>
<evidence type="ECO:0000256" key="1">
    <source>
        <dbReference type="ARBA" id="ARBA00022801"/>
    </source>
</evidence>
<dbReference type="InterPro" id="IPR000014">
    <property type="entry name" value="PAS"/>
</dbReference>
<keyword evidence="5" id="KW-1185">Reference proteome</keyword>
<feature type="coiled-coil region" evidence="2">
    <location>
        <begin position="253"/>
        <end position="280"/>
    </location>
</feature>
<dbReference type="RefSeq" id="WP_200354672.1">
    <property type="nucleotide sequence ID" value="NZ_JAENIL010000009.1"/>
</dbReference>
<dbReference type="InterPro" id="IPR001932">
    <property type="entry name" value="PPM-type_phosphatase-like_dom"/>
</dbReference>
<dbReference type="InterPro" id="IPR013656">
    <property type="entry name" value="PAS_4"/>
</dbReference>
<dbReference type="SUPFAM" id="SSF81606">
    <property type="entry name" value="PP2C-like"/>
    <property type="match status" value="1"/>
</dbReference>
<dbReference type="InterPro" id="IPR000700">
    <property type="entry name" value="PAS-assoc_C"/>
</dbReference>
<dbReference type="Pfam" id="PF08448">
    <property type="entry name" value="PAS_4"/>
    <property type="match status" value="1"/>
</dbReference>
<dbReference type="GO" id="GO:0016791">
    <property type="term" value="F:phosphatase activity"/>
    <property type="evidence" value="ECO:0007669"/>
    <property type="project" value="TreeGrafter"/>
</dbReference>
<dbReference type="Gene3D" id="3.30.450.20">
    <property type="entry name" value="PAS domain"/>
    <property type="match status" value="1"/>
</dbReference>
<sequence length="515" mass="56674">MKVLKVNCNARVSDWLSRTHPELEEESVESDLPISGCYEQVDLVIVGSTSTSLLDLAKAISDWPSAPPTIFTLESSNATSFADRLSFEPGIGRNIFSCELEEGDFARALNEALNICEKRKQLNLQSDQQLVSINPNMSPGWLFKLMLKDLPEYIYFKDAAGRFLASSEYMAKGSGLSDTSQAIGLTDYDLFDKEHADEAAIDEAKLVNGELQKVEKEEFVTWEGNEIWVHSLKLPMVSQSGHPLGTFGISRDITERKRLAQQLEEQHKILEEELTLARSLQQSLLTKGIPQFQDEDGNAQLTFAAKHIPSTQLSGDFYSVIKTPSGNAAIFLADVMGHGASAAMVTAMLYAAVNEINHLADSPRSFMQEINNMLFSWLGEKGHIIFASGVFCLINLKEKSGEICVNGGTHALLPQEPESPIPVNPALGLIPGVEFESHRFPIQTGEQIVFFTDGVLEAMSPEGEEFGAEGIARSIAKSESKSPEEKLDTLIHDVRRFTGKDQEGDDVCLLMAQLA</sequence>
<proteinExistence type="predicted"/>
<dbReference type="PROSITE" id="PS50113">
    <property type="entry name" value="PAC"/>
    <property type="match status" value="1"/>
</dbReference>
<comment type="caution">
    <text evidence="4">The sequence shown here is derived from an EMBL/GenBank/DDBJ whole genome shotgun (WGS) entry which is preliminary data.</text>
</comment>
<dbReference type="EMBL" id="JAENIL010000009">
    <property type="protein sequence ID" value="MBK1876455.1"/>
    <property type="molecule type" value="Genomic_DNA"/>
</dbReference>
<gene>
    <name evidence="4" type="ORF">JIN87_06210</name>
</gene>
<evidence type="ECO:0000256" key="2">
    <source>
        <dbReference type="SAM" id="Coils"/>
    </source>
</evidence>
<evidence type="ECO:0000313" key="4">
    <source>
        <dbReference type="EMBL" id="MBK1876455.1"/>
    </source>
</evidence>
<dbReference type="Pfam" id="PF07228">
    <property type="entry name" value="SpoIIE"/>
    <property type="match status" value="1"/>
</dbReference>
<dbReference type="PANTHER" id="PTHR43156:SF2">
    <property type="entry name" value="STAGE II SPORULATION PROTEIN E"/>
    <property type="match status" value="1"/>
</dbReference>
<dbReference type="NCBIfam" id="TIGR00229">
    <property type="entry name" value="sensory_box"/>
    <property type="match status" value="1"/>
</dbReference>
<feature type="domain" description="PAC" evidence="3">
    <location>
        <begin position="212"/>
        <end position="265"/>
    </location>
</feature>
<organism evidence="4 5">
    <name type="scientific">Pelagicoccus mobilis</name>
    <dbReference type="NCBI Taxonomy" id="415221"/>
    <lineage>
        <taxon>Bacteria</taxon>
        <taxon>Pseudomonadati</taxon>
        <taxon>Verrucomicrobiota</taxon>
        <taxon>Opitutia</taxon>
        <taxon>Puniceicoccales</taxon>
        <taxon>Pelagicoccaceae</taxon>
        <taxon>Pelagicoccus</taxon>
    </lineage>
</organism>
<dbReference type="Gene3D" id="3.60.40.10">
    <property type="entry name" value="PPM-type phosphatase domain"/>
    <property type="match status" value="1"/>
</dbReference>
<accession>A0A934VQ29</accession>
<dbReference type="InterPro" id="IPR036457">
    <property type="entry name" value="PPM-type-like_dom_sf"/>
</dbReference>
<keyword evidence="2" id="KW-0175">Coiled coil</keyword>
<reference evidence="4" key="1">
    <citation type="submission" date="2021-01" db="EMBL/GenBank/DDBJ databases">
        <title>Modified the classification status of verrucomicrobia.</title>
        <authorList>
            <person name="Feng X."/>
        </authorList>
    </citation>
    <scope>NUCLEOTIDE SEQUENCE</scope>
    <source>
        <strain evidence="4">KCTC 13126</strain>
    </source>
</reference>
<dbReference type="InterPro" id="IPR035965">
    <property type="entry name" value="PAS-like_dom_sf"/>
</dbReference>
<dbReference type="Proteomes" id="UP000617628">
    <property type="component" value="Unassembled WGS sequence"/>
</dbReference>
<name>A0A934VQ29_9BACT</name>
<dbReference type="SMART" id="SM00331">
    <property type="entry name" value="PP2C_SIG"/>
    <property type="match status" value="1"/>
</dbReference>
<dbReference type="PANTHER" id="PTHR43156">
    <property type="entry name" value="STAGE II SPORULATION PROTEIN E-RELATED"/>
    <property type="match status" value="1"/>
</dbReference>
<keyword evidence="1" id="KW-0378">Hydrolase</keyword>
<protein>
    <submittedName>
        <fullName evidence="4">SpoIIE family protein phosphatase</fullName>
    </submittedName>
</protein>
<dbReference type="AlphaFoldDB" id="A0A934VQ29"/>
<evidence type="ECO:0000259" key="3">
    <source>
        <dbReference type="PROSITE" id="PS50113"/>
    </source>
</evidence>
<evidence type="ECO:0000313" key="5">
    <source>
        <dbReference type="Proteomes" id="UP000617628"/>
    </source>
</evidence>
<dbReference type="SUPFAM" id="SSF55785">
    <property type="entry name" value="PYP-like sensor domain (PAS domain)"/>
    <property type="match status" value="1"/>
</dbReference>